<dbReference type="VEuPathDB" id="ToxoDB:EAH_00000770"/>
<evidence type="ECO:0000259" key="3">
    <source>
        <dbReference type="Pfam" id="PF00248"/>
    </source>
</evidence>
<dbReference type="OrthoDB" id="2310150at2759"/>
<dbReference type="PANTHER" id="PTHR43364">
    <property type="entry name" value="NADH-SPECIFIC METHYLGLYOXAL REDUCTASE-RELATED"/>
    <property type="match status" value="1"/>
</dbReference>
<dbReference type="RefSeq" id="XP_013252175.1">
    <property type="nucleotide sequence ID" value="XM_013396721.1"/>
</dbReference>
<protein>
    <recommendedName>
        <fullName evidence="3">NADP-dependent oxidoreductase domain-containing protein</fullName>
    </recommendedName>
</protein>
<dbReference type="EMBL" id="HG670679">
    <property type="protein sequence ID" value="CDI77507.1"/>
    <property type="molecule type" value="Genomic_DNA"/>
</dbReference>
<dbReference type="PANTHER" id="PTHR43364:SF4">
    <property type="entry name" value="NAD(P)-LINKED OXIDOREDUCTASE SUPERFAMILY PROTEIN"/>
    <property type="match status" value="1"/>
</dbReference>
<dbReference type="InterPro" id="IPR023210">
    <property type="entry name" value="NADP_OxRdtase_dom"/>
</dbReference>
<dbReference type="Proteomes" id="UP000018050">
    <property type="component" value="Unassembled WGS sequence"/>
</dbReference>
<dbReference type="AlphaFoldDB" id="U6GDC0"/>
<reference evidence="4" key="2">
    <citation type="submission" date="2013-10" db="EMBL/GenBank/DDBJ databases">
        <authorList>
            <person name="Aslett M."/>
        </authorList>
    </citation>
    <scope>NUCLEOTIDE SEQUENCE</scope>
    <source>
        <strain evidence="4">Houghton</strain>
    </source>
</reference>
<keyword evidence="1" id="KW-0560">Oxidoreductase</keyword>
<gene>
    <name evidence="4" type="ORF">EAH_00000770</name>
</gene>
<dbReference type="Pfam" id="PF00248">
    <property type="entry name" value="Aldo_ket_red"/>
    <property type="match status" value="1"/>
</dbReference>
<reference evidence="4" key="1">
    <citation type="submission" date="2013-10" db="EMBL/GenBank/DDBJ databases">
        <title>Genomic analysis of the causative agents of coccidiosis in chickens.</title>
        <authorList>
            <person name="Reid A.J."/>
            <person name="Blake D."/>
            <person name="Billington K."/>
            <person name="Browne H."/>
            <person name="Dunn M."/>
            <person name="Hung S."/>
            <person name="Kawahara F."/>
            <person name="Miranda-Saavedra D."/>
            <person name="Mourier T."/>
            <person name="Nagra H."/>
            <person name="Otto T.D."/>
            <person name="Rawlings N."/>
            <person name="Sanchez A."/>
            <person name="Sanders M."/>
            <person name="Subramaniam C."/>
            <person name="Tay Y."/>
            <person name="Dear P."/>
            <person name="Doerig C."/>
            <person name="Gruber A."/>
            <person name="Parkinson J."/>
            <person name="Shirley M."/>
            <person name="Wan K.L."/>
            <person name="Berriman M."/>
            <person name="Tomley F."/>
            <person name="Pain A."/>
        </authorList>
    </citation>
    <scope>NUCLEOTIDE SEQUENCE</scope>
    <source>
        <strain evidence="4">Houghton</strain>
    </source>
</reference>
<evidence type="ECO:0000256" key="2">
    <source>
        <dbReference type="SAM" id="MobiDB-lite"/>
    </source>
</evidence>
<dbReference type="Gene3D" id="3.20.20.100">
    <property type="entry name" value="NADP-dependent oxidoreductase domain"/>
    <property type="match status" value="1"/>
</dbReference>
<evidence type="ECO:0000313" key="4">
    <source>
        <dbReference type="EMBL" id="CDI77507.1"/>
    </source>
</evidence>
<organism evidence="4 5">
    <name type="scientific">Eimeria acervulina</name>
    <name type="common">Coccidian parasite</name>
    <dbReference type="NCBI Taxonomy" id="5801"/>
    <lineage>
        <taxon>Eukaryota</taxon>
        <taxon>Sar</taxon>
        <taxon>Alveolata</taxon>
        <taxon>Apicomplexa</taxon>
        <taxon>Conoidasida</taxon>
        <taxon>Coccidia</taxon>
        <taxon>Eucoccidiorida</taxon>
        <taxon>Eimeriorina</taxon>
        <taxon>Eimeriidae</taxon>
        <taxon>Eimeria</taxon>
    </lineage>
</organism>
<keyword evidence="5" id="KW-1185">Reference proteome</keyword>
<feature type="domain" description="NADP-dependent oxidoreductase" evidence="3">
    <location>
        <begin position="356"/>
        <end position="509"/>
    </location>
</feature>
<dbReference type="GO" id="GO:0016491">
    <property type="term" value="F:oxidoreductase activity"/>
    <property type="evidence" value="ECO:0007669"/>
    <property type="project" value="UniProtKB-KW"/>
</dbReference>
<feature type="region of interest" description="Disordered" evidence="2">
    <location>
        <begin position="51"/>
        <end position="87"/>
    </location>
</feature>
<name>U6GDC0_EIMAC</name>
<proteinExistence type="predicted"/>
<evidence type="ECO:0000313" key="5">
    <source>
        <dbReference type="Proteomes" id="UP000018050"/>
    </source>
</evidence>
<dbReference type="SUPFAM" id="SSF51430">
    <property type="entry name" value="NAD(P)-linked oxidoreductase"/>
    <property type="match status" value="1"/>
</dbReference>
<sequence length="519" mass="56199">MKRGGIAFRPSHGALEGLGGGGRLLQGALAFLQGRPVEGLRPRCYKELHAARRVGEPASRSRTSRRKQAEVETHGAPPSSNGEKGRSAAVSLRLEVLRKAKEAEEARSAFPIALRLPHPELVAGVTYRRLGCPQPLQTHKKQQQQQQQQQQQLLRGPLVSSLCVGTSLIGGNVMQDDEAAFRMLCTAYEEYGINFYDVGELDPLPHAPQHHGSGHRGVLRRFFQKYRGLGSGGDEPQASVGPKAAAAAATTATAAAATDQQKLKAEAQRLFISVRVLSGALGSFDYERFALERRRREAVACAAAQDAAAAGADAAGIAAAAAAAVKAATLTVGDETEGITRWARPMGWWARTPHGAPRLTAKDLEAAVDSMLQRLGIDCIDLLQLTDPHRYVPRQELGEDTYCWGLERPDAVPIQEQLEMLSGLIKKGKVRYLGVSNETAYGIFKWVEAADEMNLPRIVSCQQLYNVMHRNELETSGIPEMAFRLGVPVLAYGTLAGGILTGKYLDPERLSIALVHAKD</sequence>
<dbReference type="InterPro" id="IPR036812">
    <property type="entry name" value="NAD(P)_OxRdtase_dom_sf"/>
</dbReference>
<dbReference type="InterPro" id="IPR050523">
    <property type="entry name" value="AKR_Detox_Biosynth"/>
</dbReference>
<dbReference type="GeneID" id="25268147"/>
<accession>U6GDC0</accession>
<evidence type="ECO:0000256" key="1">
    <source>
        <dbReference type="ARBA" id="ARBA00023002"/>
    </source>
</evidence>